<evidence type="ECO:0000256" key="2">
    <source>
        <dbReference type="ARBA" id="ARBA00022692"/>
    </source>
</evidence>
<evidence type="ECO:0008006" key="8">
    <source>
        <dbReference type="Google" id="ProtNLM"/>
    </source>
</evidence>
<dbReference type="Pfam" id="PF04193">
    <property type="entry name" value="PQ-loop"/>
    <property type="match status" value="2"/>
</dbReference>
<evidence type="ECO:0000256" key="5">
    <source>
        <dbReference type="SAM" id="Phobius"/>
    </source>
</evidence>
<dbReference type="PANTHER" id="PTHR16201">
    <property type="entry name" value="SEVEN TRANSMEMBRANE PROTEIN 1-RELATED"/>
    <property type="match status" value="1"/>
</dbReference>
<name>A0AAP0DNN4_9ASTR</name>
<keyword evidence="7" id="KW-1185">Reference proteome</keyword>
<comment type="caution">
    <text evidence="6">The sequence shown here is derived from an EMBL/GenBank/DDBJ whole genome shotgun (WGS) entry which is preliminary data.</text>
</comment>
<feature type="transmembrane region" description="Helical" evidence="5">
    <location>
        <begin position="353"/>
        <end position="376"/>
    </location>
</feature>
<accession>A0AAP0DNN4</accession>
<organism evidence="6 7">
    <name type="scientific">Deinandra increscens subsp. villosa</name>
    <dbReference type="NCBI Taxonomy" id="3103831"/>
    <lineage>
        <taxon>Eukaryota</taxon>
        <taxon>Viridiplantae</taxon>
        <taxon>Streptophyta</taxon>
        <taxon>Embryophyta</taxon>
        <taxon>Tracheophyta</taxon>
        <taxon>Spermatophyta</taxon>
        <taxon>Magnoliopsida</taxon>
        <taxon>eudicotyledons</taxon>
        <taxon>Gunneridae</taxon>
        <taxon>Pentapetalae</taxon>
        <taxon>asterids</taxon>
        <taxon>campanulids</taxon>
        <taxon>Asterales</taxon>
        <taxon>Asteraceae</taxon>
        <taxon>Asteroideae</taxon>
        <taxon>Heliantheae alliance</taxon>
        <taxon>Madieae</taxon>
        <taxon>Madiinae</taxon>
        <taxon>Deinandra</taxon>
    </lineage>
</organism>
<proteinExistence type="predicted"/>
<dbReference type="GO" id="GO:0098852">
    <property type="term" value="C:lytic vacuole membrane"/>
    <property type="evidence" value="ECO:0007669"/>
    <property type="project" value="UniProtKB-ARBA"/>
</dbReference>
<dbReference type="AlphaFoldDB" id="A0AAP0DNN4"/>
<dbReference type="SMART" id="SM00679">
    <property type="entry name" value="CTNS"/>
    <property type="match status" value="2"/>
</dbReference>
<comment type="subcellular location">
    <subcellularLocation>
        <location evidence="1">Membrane</location>
        <topology evidence="1">Multi-pass membrane protein</topology>
    </subcellularLocation>
</comment>
<evidence type="ECO:0000256" key="4">
    <source>
        <dbReference type="ARBA" id="ARBA00023136"/>
    </source>
</evidence>
<dbReference type="FunFam" id="1.20.1280.290:FF:000012">
    <property type="entry name" value="Vacuolar membrane PQ loop repeat protein"/>
    <property type="match status" value="1"/>
</dbReference>
<keyword evidence="3 5" id="KW-1133">Transmembrane helix</keyword>
<dbReference type="InterPro" id="IPR006603">
    <property type="entry name" value="PQ-loop_rpt"/>
</dbReference>
<dbReference type="PANTHER" id="PTHR16201:SF44">
    <property type="entry name" value="SEVEN TRANSMEMBRANE PROTEIN 1"/>
    <property type="match status" value="1"/>
</dbReference>
<dbReference type="Proteomes" id="UP001408789">
    <property type="component" value="Unassembled WGS sequence"/>
</dbReference>
<evidence type="ECO:0000256" key="1">
    <source>
        <dbReference type="ARBA" id="ARBA00004141"/>
    </source>
</evidence>
<gene>
    <name evidence="6" type="ORF">SSX86_004247</name>
</gene>
<evidence type="ECO:0000313" key="7">
    <source>
        <dbReference type="Proteomes" id="UP001408789"/>
    </source>
</evidence>
<dbReference type="Gene3D" id="1.20.1280.290">
    <property type="match status" value="2"/>
</dbReference>
<keyword evidence="2 5" id="KW-0812">Transmembrane</keyword>
<sequence length="393" mass="43777">MQLHILHRHGLLDAMGLSGSNLPVCSADQHCSQWARQYMKYCLCSRRDWISLILGIVSVVSWGVAEVPQIITNYKEKSSEGVALGFLLMWIIGDLLNVFGCWLEPATLPTQYYTAVIEAVDKKRKCSHDSSKKQLVSGDGLEESTVPVLSKFTPCMQIPSPDDNSSPERVYYSSARSLSRSHTPTVNLFHSQRTNANIYDQDAVQEPLLGGHVSRQSPPTSETKTMLCVVFTVTLFLCSYNLKLERNSYIHLDSVTSHKGTVLKVGRRLLQVSSSLLEGNKGIESIGIGTYLGWGTAAIYMGGRLPQFFLNIRRGNVQGLNPLMFIFGLVGNSTYVASILVSSMEWSKLQPNLPWVVEASGCLILDTFILVQFVYFRDKKYKGLDTRHGDLDP</sequence>
<protein>
    <recommendedName>
        <fullName evidence="8">PQ-loop repeat family protein / transmembrane family protein</fullName>
    </recommendedName>
</protein>
<evidence type="ECO:0000313" key="6">
    <source>
        <dbReference type="EMBL" id="KAK9075917.1"/>
    </source>
</evidence>
<dbReference type="GO" id="GO:0015174">
    <property type="term" value="F:basic amino acid transmembrane transporter activity"/>
    <property type="evidence" value="ECO:0007669"/>
    <property type="project" value="UniProtKB-ARBA"/>
</dbReference>
<keyword evidence="4 5" id="KW-0472">Membrane</keyword>
<dbReference type="InterPro" id="IPR051415">
    <property type="entry name" value="LAAT-1"/>
</dbReference>
<reference evidence="6 7" key="1">
    <citation type="submission" date="2024-04" db="EMBL/GenBank/DDBJ databases">
        <title>The reference genome of an endangered Asteraceae, Deinandra increscens subsp. villosa, native to the Central Coast of California.</title>
        <authorList>
            <person name="Guilliams M."/>
            <person name="Hasenstab-Lehman K."/>
            <person name="Meyer R."/>
            <person name="Mcevoy S."/>
        </authorList>
    </citation>
    <scope>NUCLEOTIDE SEQUENCE [LARGE SCALE GENOMIC DNA]</scope>
    <source>
        <tissue evidence="6">Leaf</tissue>
    </source>
</reference>
<evidence type="ECO:0000256" key="3">
    <source>
        <dbReference type="ARBA" id="ARBA00022989"/>
    </source>
</evidence>
<feature type="transmembrane region" description="Helical" evidence="5">
    <location>
        <begin position="49"/>
        <end position="71"/>
    </location>
</feature>
<dbReference type="FunFam" id="1.20.1280.290:FF:000009">
    <property type="entry name" value="PQ loop repeat family protein"/>
    <property type="match status" value="1"/>
</dbReference>
<feature type="transmembrane region" description="Helical" evidence="5">
    <location>
        <begin position="323"/>
        <end position="341"/>
    </location>
</feature>
<dbReference type="EMBL" id="JBCNJP010000007">
    <property type="protein sequence ID" value="KAK9075917.1"/>
    <property type="molecule type" value="Genomic_DNA"/>
</dbReference>
<feature type="transmembrane region" description="Helical" evidence="5">
    <location>
        <begin position="83"/>
        <end position="103"/>
    </location>
</feature>